<sequence>MKNNFETFQKKTDQRLTDTEEDIKSDLESLHTDDILPSLVGLLWVTFGIAFSTMPQEIIKTIELCKTVNINYFIS</sequence>
<evidence type="ECO:0000313" key="2">
    <source>
        <dbReference type="Proteomes" id="UP000248798"/>
    </source>
</evidence>
<name>A0A328F942_9BACT</name>
<organism evidence="1 2">
    <name type="scientific">Desulfobacter hydrogenophilus</name>
    <dbReference type="NCBI Taxonomy" id="2291"/>
    <lineage>
        <taxon>Bacteria</taxon>
        <taxon>Pseudomonadati</taxon>
        <taxon>Thermodesulfobacteriota</taxon>
        <taxon>Desulfobacteria</taxon>
        <taxon>Desulfobacterales</taxon>
        <taxon>Desulfobacteraceae</taxon>
        <taxon>Desulfobacter</taxon>
    </lineage>
</organism>
<dbReference type="Proteomes" id="UP000248798">
    <property type="component" value="Unassembled WGS sequence"/>
</dbReference>
<dbReference type="AlphaFoldDB" id="A0A328F942"/>
<accession>A0A328F942</accession>
<comment type="caution">
    <text evidence="1">The sequence shown here is derived from an EMBL/GenBank/DDBJ whole genome shotgun (WGS) entry which is preliminary data.</text>
</comment>
<proteinExistence type="predicted"/>
<gene>
    <name evidence="1" type="ORF">DO021_20460</name>
</gene>
<dbReference type="EMBL" id="QLNI01000060">
    <property type="protein sequence ID" value="RAM00170.1"/>
    <property type="molecule type" value="Genomic_DNA"/>
</dbReference>
<protein>
    <submittedName>
        <fullName evidence="1">Uncharacterized protein</fullName>
    </submittedName>
</protein>
<evidence type="ECO:0000313" key="1">
    <source>
        <dbReference type="EMBL" id="RAM00170.1"/>
    </source>
</evidence>
<reference evidence="1 2" key="1">
    <citation type="submission" date="2018-06" db="EMBL/GenBank/DDBJ databases">
        <title>Complete Genome Sequence of Desulfobacter hydrogenophilus (DSM3380).</title>
        <authorList>
            <person name="Marietou A."/>
            <person name="Schreiber L."/>
            <person name="Marshall I."/>
            <person name="Jorgensen B."/>
        </authorList>
    </citation>
    <scope>NUCLEOTIDE SEQUENCE [LARGE SCALE GENOMIC DNA]</scope>
    <source>
        <strain evidence="1 2">DSM 3380</strain>
    </source>
</reference>